<organism evidence="2 3">
    <name type="scientific">Jatrophihabitans cynanchi</name>
    <dbReference type="NCBI Taxonomy" id="2944128"/>
    <lineage>
        <taxon>Bacteria</taxon>
        <taxon>Bacillati</taxon>
        <taxon>Actinomycetota</taxon>
        <taxon>Actinomycetes</taxon>
        <taxon>Jatrophihabitantales</taxon>
        <taxon>Jatrophihabitantaceae</taxon>
        <taxon>Jatrophihabitans</taxon>
    </lineage>
</organism>
<protein>
    <submittedName>
        <fullName evidence="2">Hydroxysqualene dehydroxylase HpnE</fullName>
        <ecNumber evidence="2">1.17.8.1</ecNumber>
    </submittedName>
</protein>
<dbReference type="RefSeq" id="WP_269443888.1">
    <property type="nucleotide sequence ID" value="NZ_CP097463.1"/>
</dbReference>
<dbReference type="PANTHER" id="PTHR42923:SF47">
    <property type="entry name" value="BLR3003 PROTEIN"/>
    <property type="match status" value="1"/>
</dbReference>
<dbReference type="Proteomes" id="UP001164693">
    <property type="component" value="Chromosome"/>
</dbReference>
<dbReference type="EMBL" id="CP097463">
    <property type="protein sequence ID" value="WAX57350.1"/>
    <property type="molecule type" value="Genomic_DNA"/>
</dbReference>
<dbReference type="InterPro" id="IPR017830">
    <property type="entry name" value="SQase_HpnE"/>
</dbReference>
<name>A0ABY7JZG2_9ACTN</name>
<gene>
    <name evidence="2" type="primary">hpnE</name>
    <name evidence="2" type="ORF">M6B22_00950</name>
</gene>
<evidence type="ECO:0000313" key="3">
    <source>
        <dbReference type="Proteomes" id="UP001164693"/>
    </source>
</evidence>
<dbReference type="Gene3D" id="3.50.50.60">
    <property type="entry name" value="FAD/NAD(P)-binding domain"/>
    <property type="match status" value="1"/>
</dbReference>
<keyword evidence="3" id="KW-1185">Reference proteome</keyword>
<dbReference type="InterPro" id="IPR036188">
    <property type="entry name" value="FAD/NAD-bd_sf"/>
</dbReference>
<dbReference type="NCBIfam" id="TIGR03467">
    <property type="entry name" value="HpnE"/>
    <property type="match status" value="1"/>
</dbReference>
<evidence type="ECO:0000259" key="1">
    <source>
        <dbReference type="Pfam" id="PF01593"/>
    </source>
</evidence>
<dbReference type="InterPro" id="IPR050464">
    <property type="entry name" value="Zeta_carotene_desat/Oxidored"/>
</dbReference>
<evidence type="ECO:0000313" key="2">
    <source>
        <dbReference type="EMBL" id="WAX57350.1"/>
    </source>
</evidence>
<dbReference type="EC" id="1.17.8.1" evidence="2"/>
<dbReference type="SUPFAM" id="SSF51905">
    <property type="entry name" value="FAD/NAD(P)-binding domain"/>
    <property type="match status" value="1"/>
</dbReference>
<proteinExistence type="predicted"/>
<dbReference type="GO" id="GO:0016491">
    <property type="term" value="F:oxidoreductase activity"/>
    <property type="evidence" value="ECO:0007669"/>
    <property type="project" value="UniProtKB-KW"/>
</dbReference>
<reference evidence="2" key="1">
    <citation type="submission" date="2022-05" db="EMBL/GenBank/DDBJ databases">
        <title>Jatrophihabitans sp. SB3-54 whole genome sequence.</title>
        <authorList>
            <person name="Suh M.K."/>
            <person name="Eom M.K."/>
            <person name="Kim J.S."/>
            <person name="Kim H.S."/>
            <person name="Do H.E."/>
            <person name="Shin Y.K."/>
            <person name="Lee J.-S."/>
        </authorList>
    </citation>
    <scope>NUCLEOTIDE SEQUENCE</scope>
    <source>
        <strain evidence="2">SB3-54</strain>
    </source>
</reference>
<sequence>MAEQHDVVVVGGGLAGISAALRLADCGRSVTLVEGRPRLGGAAFSFRRGELWVDNGQHVFLRCCEAYRWLLRRVGALDQTTLQDHLDIPVLRPDGRRARLSRLPGVPAPAHLGAALARYGLLSPADRMRAARGALALRRLDPLDPALDAHTLGGYLRRHGQNDATIEALWGIVATATLNLRPDEASLALAAKVFRTGLLDSAPASDIGYATAPLGALHSQAAGDALRAAGVQVLLGTRVRAVEAGGVVHVPDVSGPGGWQADAVVLAVPHRDAFAIAPELSGTAAAPARGLGATPIVNVHVIYDRAVTDLPFAAAVGSPVQWFFDRTAGSEVRASRPGAQYLAVTVSAADDLVDVPSAAIRERFVAELARLLPAAGRAEVLDAFVTRERRATFRQAAGQAALRPAADSGLESIWLAGAWTATGWPDTMESAVRSGIRAAEAVGRVCPHDTLRFAA</sequence>
<accession>A0ABY7JZG2</accession>
<dbReference type="PANTHER" id="PTHR42923">
    <property type="entry name" value="PROTOPORPHYRINOGEN OXIDASE"/>
    <property type="match status" value="1"/>
</dbReference>
<dbReference type="Pfam" id="PF01593">
    <property type="entry name" value="Amino_oxidase"/>
    <property type="match status" value="1"/>
</dbReference>
<dbReference type="InterPro" id="IPR002937">
    <property type="entry name" value="Amino_oxidase"/>
</dbReference>
<keyword evidence="2" id="KW-0560">Oxidoreductase</keyword>
<feature type="domain" description="Amine oxidase" evidence="1">
    <location>
        <begin position="14"/>
        <end position="442"/>
    </location>
</feature>